<proteinExistence type="predicted"/>
<accession>X1N115</accession>
<keyword evidence="1" id="KW-0472">Membrane</keyword>
<evidence type="ECO:0000313" key="2">
    <source>
        <dbReference type="EMBL" id="GAI20535.1"/>
    </source>
</evidence>
<name>X1N115_9ZZZZ</name>
<feature type="transmembrane region" description="Helical" evidence="1">
    <location>
        <begin position="47"/>
        <end position="65"/>
    </location>
</feature>
<organism evidence="2">
    <name type="scientific">marine sediment metagenome</name>
    <dbReference type="NCBI Taxonomy" id="412755"/>
    <lineage>
        <taxon>unclassified sequences</taxon>
        <taxon>metagenomes</taxon>
        <taxon>ecological metagenomes</taxon>
    </lineage>
</organism>
<dbReference type="EMBL" id="BARV01018514">
    <property type="protein sequence ID" value="GAI20535.1"/>
    <property type="molecule type" value="Genomic_DNA"/>
</dbReference>
<reference evidence="2" key="1">
    <citation type="journal article" date="2014" name="Front. Microbiol.">
        <title>High frequency of phylogenetically diverse reductive dehalogenase-homologous genes in deep subseafloor sedimentary metagenomes.</title>
        <authorList>
            <person name="Kawai M."/>
            <person name="Futagami T."/>
            <person name="Toyoda A."/>
            <person name="Takaki Y."/>
            <person name="Nishi S."/>
            <person name="Hori S."/>
            <person name="Arai W."/>
            <person name="Tsubouchi T."/>
            <person name="Morono Y."/>
            <person name="Uchiyama I."/>
            <person name="Ito T."/>
            <person name="Fujiyama A."/>
            <person name="Inagaki F."/>
            <person name="Takami H."/>
        </authorList>
    </citation>
    <scope>NUCLEOTIDE SEQUENCE</scope>
    <source>
        <strain evidence="2">Expedition CK06-06</strain>
    </source>
</reference>
<evidence type="ECO:0000256" key="1">
    <source>
        <dbReference type="SAM" id="Phobius"/>
    </source>
</evidence>
<keyword evidence="1" id="KW-1133">Transmembrane helix</keyword>
<dbReference type="AlphaFoldDB" id="X1N115"/>
<keyword evidence="1" id="KW-0812">Transmembrane</keyword>
<sequence>MKKIMVCIFVCLFLINFIPTASSSESSSPLGYGPWKVYGLFPSVSEDGITCFLIGPLLGVTTLNISRFNGHIGIFFIFGEYQWFEDGPPALP</sequence>
<protein>
    <submittedName>
        <fullName evidence="2">Uncharacterized protein</fullName>
    </submittedName>
</protein>
<gene>
    <name evidence="2" type="ORF">S06H3_31290</name>
</gene>
<comment type="caution">
    <text evidence="2">The sequence shown here is derived from an EMBL/GenBank/DDBJ whole genome shotgun (WGS) entry which is preliminary data.</text>
</comment>